<name>A0A4X1T5M8_PIG</name>
<organism evidence="2 3">
    <name type="scientific">Sus scrofa</name>
    <name type="common">Pig</name>
    <dbReference type="NCBI Taxonomy" id="9823"/>
    <lineage>
        <taxon>Eukaryota</taxon>
        <taxon>Metazoa</taxon>
        <taxon>Chordata</taxon>
        <taxon>Craniata</taxon>
        <taxon>Vertebrata</taxon>
        <taxon>Euteleostomi</taxon>
        <taxon>Mammalia</taxon>
        <taxon>Eutheria</taxon>
        <taxon>Laurasiatheria</taxon>
        <taxon>Artiodactyla</taxon>
        <taxon>Suina</taxon>
        <taxon>Suidae</taxon>
        <taxon>Sus</taxon>
    </lineage>
</organism>
<dbReference type="SUPFAM" id="SSF52047">
    <property type="entry name" value="RNI-like"/>
    <property type="match status" value="1"/>
</dbReference>
<feature type="compositionally biased region" description="Basic and acidic residues" evidence="1">
    <location>
        <begin position="426"/>
        <end position="444"/>
    </location>
</feature>
<proteinExistence type="predicted"/>
<feature type="compositionally biased region" description="Low complexity" evidence="1">
    <location>
        <begin position="460"/>
        <end position="469"/>
    </location>
</feature>
<feature type="compositionally biased region" description="Polar residues" evidence="1">
    <location>
        <begin position="450"/>
        <end position="459"/>
    </location>
</feature>
<evidence type="ECO:0000313" key="3">
    <source>
        <dbReference type="Proteomes" id="UP000314985"/>
    </source>
</evidence>
<reference evidence="2" key="2">
    <citation type="submission" date="2025-08" db="UniProtKB">
        <authorList>
            <consortium name="Ensembl"/>
        </authorList>
    </citation>
    <scope>IDENTIFICATION</scope>
</reference>
<feature type="region of interest" description="Disordered" evidence="1">
    <location>
        <begin position="321"/>
        <end position="611"/>
    </location>
</feature>
<accession>A0A4X1T5M8</accession>
<feature type="compositionally biased region" description="Basic and acidic residues" evidence="1">
    <location>
        <begin position="525"/>
        <end position="543"/>
    </location>
</feature>
<dbReference type="GO" id="GO:0031146">
    <property type="term" value="P:SCF-dependent proteasomal ubiquitin-dependent protein catabolic process"/>
    <property type="evidence" value="ECO:0007669"/>
    <property type="project" value="InterPro"/>
</dbReference>
<dbReference type="PANTHER" id="PTHR14753">
    <property type="entry name" value="F-BOX ONLY PROTEIN 38"/>
    <property type="match status" value="1"/>
</dbReference>
<dbReference type="Proteomes" id="UP000314985">
    <property type="component" value="Chromosome 2"/>
</dbReference>
<evidence type="ECO:0000256" key="1">
    <source>
        <dbReference type="SAM" id="MobiDB-lite"/>
    </source>
</evidence>
<feature type="region of interest" description="Disordered" evidence="1">
    <location>
        <begin position="236"/>
        <end position="272"/>
    </location>
</feature>
<dbReference type="InterPro" id="IPR042354">
    <property type="entry name" value="FBX38"/>
</dbReference>
<evidence type="ECO:0000313" key="2">
    <source>
        <dbReference type="Ensembl" id="ENSSSCP00070010063.1"/>
    </source>
</evidence>
<dbReference type="AlphaFoldDB" id="A0A4X1T5M8"/>
<dbReference type="PANTHER" id="PTHR14753:SF3">
    <property type="entry name" value="F-BOX ONLY PROTEIN 38"/>
    <property type="match status" value="1"/>
</dbReference>
<feature type="compositionally biased region" description="Acidic residues" evidence="1">
    <location>
        <begin position="503"/>
        <end position="513"/>
    </location>
</feature>
<evidence type="ECO:0008006" key="4">
    <source>
        <dbReference type="Google" id="ProtNLM"/>
    </source>
</evidence>
<dbReference type="Ensembl" id="ENSSSCT00070012235.1">
    <property type="protein sequence ID" value="ENSSSCP00070010063.1"/>
    <property type="gene ID" value="ENSSSCG00070006322.1"/>
</dbReference>
<reference evidence="2 3" key="1">
    <citation type="submission" date="2017-08" db="EMBL/GenBank/DDBJ databases">
        <title>USMARCv1.0.</title>
        <authorList>
            <person name="Hannum G.I."/>
            <person name="Koren S."/>
            <person name="Schroeder S.G."/>
            <person name="Chin S.C."/>
            <person name="Nonneman D.J."/>
            <person name="Becker S.A."/>
            <person name="Rosen B.D."/>
            <person name="Bickhart D.M."/>
            <person name="Putnam N.H."/>
            <person name="Green R.E."/>
            <person name="Tuggle C.K."/>
            <person name="Liu H."/>
            <person name="Rohrer G.A."/>
            <person name="Warr A."/>
            <person name="Hall R."/>
            <person name="Kim K."/>
            <person name="Hume D.A."/>
            <person name="Talbot R."/>
            <person name="Chow W."/>
            <person name="Howe K."/>
            <person name="Schwartz A.S."/>
            <person name="Watson M."/>
            <person name="Archibald A.L."/>
            <person name="Phillippy A.M."/>
            <person name="Smith T.P.L."/>
        </authorList>
    </citation>
    <scope>NUCLEOTIDE SEQUENCE [LARGE SCALE GENOMIC DNA]</scope>
</reference>
<feature type="compositionally biased region" description="Acidic residues" evidence="1">
    <location>
        <begin position="344"/>
        <end position="353"/>
    </location>
</feature>
<protein>
    <recommendedName>
        <fullName evidence="4">F-box only protein 38</fullName>
    </recommendedName>
</protein>
<sequence>MRNCAGPTNSLKYVPLVTGLASARSLEHLEMVRVPFLGGLIQHVVEDSWRSGGFRNLHTIVLGACKNALEVDLGYLIITAARRLHEVRIQPSLTKDGVFSALKMAELEFPQFETLHLGYVDEFLLQSRMANADLVKYGLADVVENPGIITDIGMKAVNEVFSCIKYLAIYNCPHLHNPYNWLSDHSRWTRLVDINLVRCHALKLDSLASLLSCCPGCARVGLSAGTGIGVSSALVSNQNSNNDNENNAQNNANLHDNNAHHPDDSDEENDFRQDLQPGEQQFAADALNEMEDMVHEDGDVAGSGPETPAHSQAVIPVDADEEQAGPSGLQRVVKPTPITVHDSESDDEEDSLELQEVWVPKSGARRASEREEKAGQSQREAAAESGGKGKTPLRKRYTSHQTGPAKQFPLEESSCEKGCQVTSEQIKADMKAARDLPEKKKSKDVYPGCSSASAGTVGNSSSRSPASQSPGLARTVNSSGSAEPGPPDVDASGPCVCSPGGSEDSEAMEEGDAESSICPRCCCHRPPEPQRRTSRCSDEERPSTSRACVVSGPDGPRSAFAFRTLPPGGSAGPAHAQRTNGLGPGAAGEDRRGRPQPESGAAQAPDVYPRRPLTRARSRLSHVPLVSESGRPRPALAAAGWDSAHLLPSLRHTYLSTTRRLLLSLPQF</sequence>
<feature type="compositionally biased region" description="Low complexity" evidence="1">
    <location>
        <begin position="236"/>
        <end position="256"/>
    </location>
</feature>